<comment type="caution">
    <text evidence="1">The sequence shown here is derived from an EMBL/GenBank/DDBJ whole genome shotgun (WGS) entry which is preliminary data.</text>
</comment>
<proteinExistence type="predicted"/>
<evidence type="ECO:0000313" key="1">
    <source>
        <dbReference type="EMBL" id="MBP1856397.1"/>
    </source>
</evidence>
<name>A0ABS4EEN3_9FIRM</name>
<evidence type="ECO:0000313" key="2">
    <source>
        <dbReference type="Proteomes" id="UP000767291"/>
    </source>
</evidence>
<dbReference type="RefSeq" id="WP_209457708.1">
    <property type="nucleotide sequence ID" value="NZ_BAAACS010000005.1"/>
</dbReference>
<reference evidence="1 2" key="1">
    <citation type="submission" date="2021-03" db="EMBL/GenBank/DDBJ databases">
        <title>Genomic Encyclopedia of Type Strains, Phase IV (KMG-IV): sequencing the most valuable type-strain genomes for metagenomic binning, comparative biology and taxonomic classification.</title>
        <authorList>
            <person name="Goeker M."/>
        </authorList>
    </citation>
    <scope>NUCLEOTIDE SEQUENCE [LARGE SCALE GENOMIC DNA]</scope>
    <source>
        <strain evidence="1 2">DSM 1289</strain>
    </source>
</reference>
<accession>A0ABS4EEN3</accession>
<sequence length="54" mass="6240">MIEIINGILILKNIGGDEELAVTNELESDVLIKAKKVVKERIFDYKYKNDRALY</sequence>
<dbReference type="Proteomes" id="UP000767291">
    <property type="component" value="Unassembled WGS sequence"/>
</dbReference>
<keyword evidence="2" id="KW-1185">Reference proteome</keyword>
<dbReference type="EMBL" id="JAGGJX010000008">
    <property type="protein sequence ID" value="MBP1856397.1"/>
    <property type="molecule type" value="Genomic_DNA"/>
</dbReference>
<gene>
    <name evidence="1" type="ORF">J2Z43_002849</name>
</gene>
<protein>
    <submittedName>
        <fullName evidence="1">Uncharacterized protein</fullName>
    </submittedName>
</protein>
<organism evidence="1 2">
    <name type="scientific">Metaclostridioides mangenotii</name>
    <dbReference type="NCBI Taxonomy" id="1540"/>
    <lineage>
        <taxon>Bacteria</taxon>
        <taxon>Bacillati</taxon>
        <taxon>Bacillota</taxon>
        <taxon>Clostridia</taxon>
        <taxon>Peptostreptococcales</taxon>
        <taxon>Peptostreptococcaceae</taxon>
        <taxon>Metaclostridioides</taxon>
    </lineage>
</organism>